<proteinExistence type="predicted"/>
<protein>
    <submittedName>
        <fullName evidence="6 7">WD and tetratricopeptide repeats protein 1</fullName>
    </submittedName>
</protein>
<keyword evidence="1 3" id="KW-0853">WD repeat</keyword>
<sequence>MKMFLNPKQLDNQIINLIQLREIQESAAHVVSQKLHVTENLVARLGLEKELSGHGGCVNCLEWNETGEILASASDDVHVILWDAFRYQKKLVLHAGHNGNIFSVKFMPKSNDSILVSGAADCRIRVHDLVRSDTILACNCHTGRVKRIATAPSVPFLFWSAAEDGLILQYDIRVPHNCNANDRKSVLVNLSNHLGRYAEAKCISINPRRPELIAVGANDAYIRMYDRRMIKLASLQVPASASPRTNWDGVNVNGQRAGEGDPENNIPLESAQYFIAGHLHNHNRDHNRTLTATYLTFSADGNELLVNMGGEQIYLFDINNQHNSRLFAPPQNVKFSDTCWTDTLKDCVNSNNKTTEDYSLRNTKVLPPHVEAIKLQANEGFEQQKYTLAINLYNKAISHCSTAAMLYANRAAALMKRAWDSDVYAAFRDCRMTLLLDPEHVKAHFRLARCLIDLNRPAEACKAIESFQEKFPEYITNSAFRALKKDIKEAMNTGEESTRTNHPSLQMISTHEQEWRRNTIDYKLRFCGHCNTTTDIKEANFFGNYGQYIVAGSDDGSFFIWDRKTTNIVRVLQGDGSIVNCLQPHPSTCLLATSGIDTVIRLWSPLPEDGSVNEREILNLDDAASANQIRMNSDPFELMLMNLGYRFPGQHAAGDEDSDESQEPRVAQALNCRPS</sequence>
<dbReference type="CTD" id="37073"/>
<dbReference type="Gene3D" id="2.130.10.10">
    <property type="entry name" value="YVTN repeat-like/Quinoprotein amine dehydrogenase"/>
    <property type="match status" value="2"/>
</dbReference>
<keyword evidence="5" id="KW-1185">Reference proteome</keyword>
<dbReference type="KEGG" id="ccin:107274799"/>
<dbReference type="GO" id="GO:0045717">
    <property type="term" value="P:negative regulation of fatty acid biosynthetic process"/>
    <property type="evidence" value="ECO:0007669"/>
    <property type="project" value="TreeGrafter"/>
</dbReference>
<dbReference type="PROSITE" id="PS50082">
    <property type="entry name" value="WD_REPEATS_2"/>
    <property type="match status" value="4"/>
</dbReference>
<dbReference type="RefSeq" id="XP_015609814.1">
    <property type="nucleotide sequence ID" value="XM_015754328.2"/>
</dbReference>
<dbReference type="InterPro" id="IPR011990">
    <property type="entry name" value="TPR-like_helical_dom_sf"/>
</dbReference>
<feature type="region of interest" description="Disordered" evidence="4">
    <location>
        <begin position="650"/>
        <end position="675"/>
    </location>
</feature>
<dbReference type="Proteomes" id="UP000694920">
    <property type="component" value="Unplaced"/>
</dbReference>
<evidence type="ECO:0000256" key="1">
    <source>
        <dbReference type="ARBA" id="ARBA00022574"/>
    </source>
</evidence>
<dbReference type="PROSITE" id="PS50294">
    <property type="entry name" value="WD_REPEATS_REGION"/>
    <property type="match status" value="1"/>
</dbReference>
<dbReference type="AlphaFoldDB" id="A0AAJ7CFT4"/>
<evidence type="ECO:0000313" key="8">
    <source>
        <dbReference type="RefSeq" id="XP_015609816.1"/>
    </source>
</evidence>
<dbReference type="InterPro" id="IPR015943">
    <property type="entry name" value="WD40/YVTN_repeat-like_dom_sf"/>
</dbReference>
<evidence type="ECO:0000256" key="4">
    <source>
        <dbReference type="SAM" id="MobiDB-lite"/>
    </source>
</evidence>
<dbReference type="GO" id="GO:0080008">
    <property type="term" value="C:Cul4-RING E3 ubiquitin ligase complex"/>
    <property type="evidence" value="ECO:0007669"/>
    <property type="project" value="TreeGrafter"/>
</dbReference>
<evidence type="ECO:0000256" key="2">
    <source>
        <dbReference type="ARBA" id="ARBA00022737"/>
    </source>
</evidence>
<dbReference type="SUPFAM" id="SSF50978">
    <property type="entry name" value="WD40 repeat-like"/>
    <property type="match status" value="1"/>
</dbReference>
<dbReference type="PANTHER" id="PTHR15574">
    <property type="entry name" value="WD REPEAT DOMAIN-CONTAINING FAMILY"/>
    <property type="match status" value="1"/>
</dbReference>
<dbReference type="SMART" id="SM00320">
    <property type="entry name" value="WD40"/>
    <property type="match status" value="6"/>
</dbReference>
<dbReference type="InterPro" id="IPR001680">
    <property type="entry name" value="WD40_rpt"/>
</dbReference>
<dbReference type="Pfam" id="PF00400">
    <property type="entry name" value="WD40"/>
    <property type="match status" value="4"/>
</dbReference>
<dbReference type="Gene3D" id="1.25.40.10">
    <property type="entry name" value="Tetratricopeptide repeat domain"/>
    <property type="match status" value="1"/>
</dbReference>
<evidence type="ECO:0000313" key="7">
    <source>
        <dbReference type="RefSeq" id="XP_015609814.1"/>
    </source>
</evidence>
<dbReference type="SUPFAM" id="SSF48452">
    <property type="entry name" value="TPR-like"/>
    <property type="match status" value="1"/>
</dbReference>
<dbReference type="GO" id="GO:0005737">
    <property type="term" value="C:cytoplasm"/>
    <property type="evidence" value="ECO:0007669"/>
    <property type="project" value="TreeGrafter"/>
</dbReference>
<feature type="repeat" description="WD" evidence="3">
    <location>
        <begin position="51"/>
        <end position="83"/>
    </location>
</feature>
<dbReference type="InterPro" id="IPR036322">
    <property type="entry name" value="WD40_repeat_dom_sf"/>
</dbReference>
<accession>A0AAJ7CFT4</accession>
<organism evidence="5 8">
    <name type="scientific">Cephus cinctus</name>
    <name type="common">Wheat stem sawfly</name>
    <dbReference type="NCBI Taxonomy" id="211228"/>
    <lineage>
        <taxon>Eukaryota</taxon>
        <taxon>Metazoa</taxon>
        <taxon>Ecdysozoa</taxon>
        <taxon>Arthropoda</taxon>
        <taxon>Hexapoda</taxon>
        <taxon>Insecta</taxon>
        <taxon>Pterygota</taxon>
        <taxon>Neoptera</taxon>
        <taxon>Endopterygota</taxon>
        <taxon>Hymenoptera</taxon>
        <taxon>Cephoidea</taxon>
        <taxon>Cephidae</taxon>
        <taxon>Cephus</taxon>
    </lineage>
</organism>
<dbReference type="RefSeq" id="XP_015609813.1">
    <property type="nucleotide sequence ID" value="XM_015754327.2"/>
</dbReference>
<dbReference type="RefSeq" id="XP_015609816.1">
    <property type="nucleotide sequence ID" value="XM_015754330.2"/>
</dbReference>
<keyword evidence="2" id="KW-0677">Repeat</keyword>
<evidence type="ECO:0000256" key="3">
    <source>
        <dbReference type="PROSITE-ProRule" id="PRU00221"/>
    </source>
</evidence>
<feature type="repeat" description="WD" evidence="3">
    <location>
        <begin position="546"/>
        <end position="571"/>
    </location>
</feature>
<reference evidence="6 7" key="1">
    <citation type="submission" date="2025-04" db="UniProtKB">
        <authorList>
            <consortium name="RefSeq"/>
        </authorList>
    </citation>
    <scope>IDENTIFICATION</scope>
</reference>
<gene>
    <name evidence="6 7 8" type="primary">LOC107274799</name>
</gene>
<dbReference type="PANTHER" id="PTHR15574:SF40">
    <property type="entry name" value="WD AND TETRATRICOPEPTIDE REPEATS PROTEIN 1"/>
    <property type="match status" value="1"/>
</dbReference>
<feature type="repeat" description="WD" evidence="3">
    <location>
        <begin position="94"/>
        <end position="137"/>
    </location>
</feature>
<dbReference type="InterPro" id="IPR045151">
    <property type="entry name" value="DCAF8"/>
</dbReference>
<evidence type="ECO:0000313" key="5">
    <source>
        <dbReference type="Proteomes" id="UP000694920"/>
    </source>
</evidence>
<dbReference type="InterPro" id="IPR019734">
    <property type="entry name" value="TPR_rpt"/>
</dbReference>
<name>A0AAJ7CFT4_CEPCN</name>
<dbReference type="SMART" id="SM00028">
    <property type="entry name" value="TPR"/>
    <property type="match status" value="3"/>
</dbReference>
<feature type="repeat" description="WD" evidence="3">
    <location>
        <begin position="572"/>
        <end position="604"/>
    </location>
</feature>
<evidence type="ECO:0000313" key="6">
    <source>
        <dbReference type="RefSeq" id="XP_015609813.1"/>
    </source>
</evidence>
<dbReference type="GeneID" id="107274799"/>